<dbReference type="Proteomes" id="UP000006263">
    <property type="component" value="Unassembled WGS sequence"/>
</dbReference>
<comment type="caution">
    <text evidence="1">The sequence shown here is derived from an EMBL/GenBank/DDBJ whole genome shotgun (WGS) entry which is preliminary data.</text>
</comment>
<evidence type="ECO:0000313" key="1">
    <source>
        <dbReference type="EMBL" id="GAC22319.1"/>
    </source>
</evidence>
<reference evidence="1 2" key="1">
    <citation type="journal article" date="2017" name="Antonie Van Leeuwenhoek">
        <title>Rhizobium rhizosphaerae sp. nov., a novel species isolated from rice rhizosphere.</title>
        <authorList>
            <person name="Zhao J.J."/>
            <person name="Zhang J."/>
            <person name="Zhang R.J."/>
            <person name="Zhang C.W."/>
            <person name="Yin H.Q."/>
            <person name="Zhang X.X."/>
        </authorList>
    </citation>
    <scope>NUCLEOTIDE SEQUENCE [LARGE SCALE GENOMIC DNA]</scope>
    <source>
        <strain evidence="1 2">KMM 241</strain>
    </source>
</reference>
<organism evidence="1 2">
    <name type="scientific">Paraglaciecola mesophila KMM 241</name>
    <dbReference type="NCBI Taxonomy" id="1128912"/>
    <lineage>
        <taxon>Bacteria</taxon>
        <taxon>Pseudomonadati</taxon>
        <taxon>Pseudomonadota</taxon>
        <taxon>Gammaproteobacteria</taxon>
        <taxon>Alteromonadales</taxon>
        <taxon>Alteromonadaceae</taxon>
        <taxon>Paraglaciecola</taxon>
    </lineage>
</organism>
<proteinExistence type="predicted"/>
<protein>
    <submittedName>
        <fullName evidence="1">Uncharacterized protein</fullName>
    </submittedName>
</protein>
<gene>
    <name evidence="1" type="ORF">GMES_0004</name>
</gene>
<evidence type="ECO:0000313" key="2">
    <source>
        <dbReference type="Proteomes" id="UP000006263"/>
    </source>
</evidence>
<accession>K6XNX3</accession>
<dbReference type="EMBL" id="BAEP01000003">
    <property type="protein sequence ID" value="GAC22319.1"/>
    <property type="molecule type" value="Genomic_DNA"/>
</dbReference>
<sequence length="56" mass="6311">MRILFQWREVIKNNAAKQLQLSLFKTHQSIQCGVIYLGLAIAAGASQTHLTCDYDC</sequence>
<name>K6XNX3_9ALTE</name>
<dbReference type="AlphaFoldDB" id="K6XNX3"/>